<dbReference type="InterPro" id="IPR032577">
    <property type="entry name" value="DUF4920"/>
</dbReference>
<organism evidence="1 2">
    <name type="scientific">Phaeocystidibacter luteus</name>
    <dbReference type="NCBI Taxonomy" id="911197"/>
    <lineage>
        <taxon>Bacteria</taxon>
        <taxon>Pseudomonadati</taxon>
        <taxon>Bacteroidota</taxon>
        <taxon>Flavobacteriia</taxon>
        <taxon>Flavobacteriales</taxon>
        <taxon>Phaeocystidibacteraceae</taxon>
        <taxon>Phaeocystidibacter</taxon>
    </lineage>
</organism>
<dbReference type="AlphaFoldDB" id="A0A6N6RMJ6"/>
<dbReference type="Proteomes" id="UP000468650">
    <property type="component" value="Unassembled WGS sequence"/>
</dbReference>
<dbReference type="OrthoDB" id="129527at2"/>
<proteinExistence type="predicted"/>
<sequence length="176" mass="18910">MKKWMMIPAVVGMIACNSGEGTNNDENTSDSTMVENTGDEMAMAGGELLHFGDTVAFEGAMSTDEMLAVLAEKDSAEVKVKGEILAVCQKKGCWMSMPLSDEESMHVSFDYVFLLPTGGIEGKEVVIEGKVKKSTIGVDHLRHLAEDAGKSQEEIDAITEPETKLSFLATGVTIKS</sequence>
<reference evidence="1 2" key="1">
    <citation type="submission" date="2019-09" db="EMBL/GenBank/DDBJ databases">
        <title>Genomes of family Cryomorphaceae.</title>
        <authorList>
            <person name="Bowman J.P."/>
        </authorList>
    </citation>
    <scope>NUCLEOTIDE SEQUENCE [LARGE SCALE GENOMIC DNA]</scope>
    <source>
        <strain evidence="1 2">LMG 25704</strain>
    </source>
</reference>
<accession>A0A6N6RMJ6</accession>
<dbReference type="RefSeq" id="WP_151666363.1">
    <property type="nucleotide sequence ID" value="NZ_WBVO01000001.1"/>
</dbReference>
<dbReference type="PROSITE" id="PS51257">
    <property type="entry name" value="PROKAR_LIPOPROTEIN"/>
    <property type="match status" value="1"/>
</dbReference>
<gene>
    <name evidence="1" type="ORF">F8C67_03290</name>
</gene>
<dbReference type="EMBL" id="WBVO01000001">
    <property type="protein sequence ID" value="KAB2814785.1"/>
    <property type="molecule type" value="Genomic_DNA"/>
</dbReference>
<evidence type="ECO:0000313" key="2">
    <source>
        <dbReference type="Proteomes" id="UP000468650"/>
    </source>
</evidence>
<evidence type="ECO:0000313" key="1">
    <source>
        <dbReference type="EMBL" id="KAB2814785.1"/>
    </source>
</evidence>
<dbReference type="Pfam" id="PF16267">
    <property type="entry name" value="DUF4920"/>
    <property type="match status" value="1"/>
</dbReference>
<name>A0A6N6RMJ6_9FLAO</name>
<comment type="caution">
    <text evidence="1">The sequence shown here is derived from an EMBL/GenBank/DDBJ whole genome shotgun (WGS) entry which is preliminary data.</text>
</comment>
<keyword evidence="2" id="KW-1185">Reference proteome</keyword>
<protein>
    <submittedName>
        <fullName evidence="1">DUF4920 domain-containing protein</fullName>
    </submittedName>
</protein>